<feature type="transmembrane region" description="Helical" evidence="9">
    <location>
        <begin position="2617"/>
        <end position="2636"/>
    </location>
</feature>
<name>A0ABD1DCW5_CULPP</name>
<dbReference type="InterPro" id="IPR051717">
    <property type="entry name" value="MFS_MFSD6"/>
</dbReference>
<dbReference type="PANTHER" id="PTHR16172:SF30">
    <property type="entry name" value="SUGAR BABY, ISOFORM C"/>
    <property type="match status" value="1"/>
</dbReference>
<feature type="compositionally biased region" description="Polar residues" evidence="8">
    <location>
        <begin position="1675"/>
        <end position="1689"/>
    </location>
</feature>
<feature type="transmembrane region" description="Helical" evidence="9">
    <location>
        <begin position="2648"/>
        <end position="2667"/>
    </location>
</feature>
<feature type="compositionally biased region" description="Basic residues" evidence="8">
    <location>
        <begin position="318"/>
        <end position="332"/>
    </location>
</feature>
<feature type="compositionally biased region" description="Acidic residues" evidence="8">
    <location>
        <begin position="396"/>
        <end position="408"/>
    </location>
</feature>
<evidence type="ECO:0000313" key="11">
    <source>
        <dbReference type="EMBL" id="KAL1397441.1"/>
    </source>
</evidence>
<feature type="compositionally biased region" description="Low complexity" evidence="8">
    <location>
        <begin position="1690"/>
        <end position="1708"/>
    </location>
</feature>
<feature type="region of interest" description="Disordered" evidence="8">
    <location>
        <begin position="1725"/>
        <end position="1769"/>
    </location>
</feature>
<feature type="transmembrane region" description="Helical" evidence="9">
    <location>
        <begin position="2397"/>
        <end position="2426"/>
    </location>
</feature>
<dbReference type="EMBL" id="JBEHCU010006304">
    <property type="protein sequence ID" value="KAL1397441.1"/>
    <property type="molecule type" value="Genomic_DNA"/>
</dbReference>
<dbReference type="SMART" id="SM00297">
    <property type="entry name" value="BROMO"/>
    <property type="match status" value="1"/>
</dbReference>
<feature type="compositionally biased region" description="Basic and acidic residues" evidence="8">
    <location>
        <begin position="2120"/>
        <end position="2139"/>
    </location>
</feature>
<feature type="compositionally biased region" description="Polar residues" evidence="8">
    <location>
        <begin position="1960"/>
        <end position="1980"/>
    </location>
</feature>
<feature type="compositionally biased region" description="Basic and acidic residues" evidence="8">
    <location>
        <begin position="769"/>
        <end position="790"/>
    </location>
</feature>
<feature type="compositionally biased region" description="Basic and acidic residues" evidence="8">
    <location>
        <begin position="1066"/>
        <end position="1076"/>
    </location>
</feature>
<feature type="compositionally biased region" description="Acidic residues" evidence="8">
    <location>
        <begin position="238"/>
        <end position="257"/>
    </location>
</feature>
<feature type="compositionally biased region" description="Basic and acidic residues" evidence="8">
    <location>
        <begin position="719"/>
        <end position="735"/>
    </location>
</feature>
<feature type="compositionally biased region" description="Basic and acidic residues" evidence="8">
    <location>
        <begin position="561"/>
        <end position="576"/>
    </location>
</feature>
<feature type="transmembrane region" description="Helical" evidence="9">
    <location>
        <begin position="2217"/>
        <end position="2239"/>
    </location>
</feature>
<feature type="compositionally biased region" description="Acidic residues" evidence="8">
    <location>
        <begin position="424"/>
        <end position="433"/>
    </location>
</feature>
<feature type="compositionally biased region" description="Low complexity" evidence="8">
    <location>
        <begin position="368"/>
        <end position="377"/>
    </location>
</feature>
<feature type="compositionally biased region" description="Low complexity" evidence="8">
    <location>
        <begin position="1472"/>
        <end position="1550"/>
    </location>
</feature>
<feature type="compositionally biased region" description="Low complexity" evidence="8">
    <location>
        <begin position="1947"/>
        <end position="1959"/>
    </location>
</feature>
<feature type="compositionally biased region" description="Low complexity" evidence="8">
    <location>
        <begin position="333"/>
        <end position="349"/>
    </location>
</feature>
<comment type="caution">
    <text evidence="11">The sequence shown here is derived from an EMBL/GenBank/DDBJ whole genome shotgun (WGS) entry which is preliminary data.</text>
</comment>
<feature type="compositionally biased region" description="Basic and acidic residues" evidence="8">
    <location>
        <begin position="134"/>
        <end position="147"/>
    </location>
</feature>
<feature type="compositionally biased region" description="Low complexity" evidence="8">
    <location>
        <begin position="1814"/>
        <end position="1837"/>
    </location>
</feature>
<dbReference type="Pfam" id="PF00439">
    <property type="entry name" value="Bromodomain"/>
    <property type="match status" value="1"/>
</dbReference>
<feature type="compositionally biased region" description="Polar residues" evidence="8">
    <location>
        <begin position="1382"/>
        <end position="1392"/>
    </location>
</feature>
<gene>
    <name evidence="11" type="ORF">pipiens_009764</name>
</gene>
<accession>A0ABD1DCW5</accession>
<feature type="compositionally biased region" description="Low complexity" evidence="8">
    <location>
        <begin position="651"/>
        <end position="668"/>
    </location>
</feature>
<dbReference type="Pfam" id="PF12832">
    <property type="entry name" value="MFS_1_like"/>
    <property type="match status" value="1"/>
</dbReference>
<feature type="compositionally biased region" description="Basic and acidic residues" evidence="8">
    <location>
        <begin position="1157"/>
        <end position="1179"/>
    </location>
</feature>
<feature type="region of interest" description="Disordered" evidence="8">
    <location>
        <begin position="2111"/>
        <end position="2141"/>
    </location>
</feature>
<feature type="region of interest" description="Disordered" evidence="8">
    <location>
        <begin position="1231"/>
        <end position="1647"/>
    </location>
</feature>
<dbReference type="PRINTS" id="PR00503">
    <property type="entry name" value="BROMODOMAIN"/>
</dbReference>
<feature type="compositionally biased region" description="Basic and acidic residues" evidence="8">
    <location>
        <begin position="258"/>
        <end position="276"/>
    </location>
</feature>
<feature type="compositionally biased region" description="Basic and acidic residues" evidence="8">
    <location>
        <begin position="176"/>
        <end position="200"/>
    </location>
</feature>
<evidence type="ECO:0000256" key="7">
    <source>
        <dbReference type="PROSITE-ProRule" id="PRU00035"/>
    </source>
</evidence>
<evidence type="ECO:0000256" key="6">
    <source>
        <dbReference type="ARBA" id="ARBA00023136"/>
    </source>
</evidence>
<feature type="transmembrane region" description="Helical" evidence="9">
    <location>
        <begin position="2679"/>
        <end position="2700"/>
    </location>
</feature>
<feature type="compositionally biased region" description="Low complexity" evidence="8">
    <location>
        <begin position="1753"/>
        <end position="1767"/>
    </location>
</feature>
<reference evidence="11 12" key="1">
    <citation type="submission" date="2024-05" db="EMBL/GenBank/DDBJ databases">
        <title>Culex pipiens pipiens assembly and annotation.</title>
        <authorList>
            <person name="Alout H."/>
            <person name="Durand T."/>
        </authorList>
    </citation>
    <scope>NUCLEOTIDE SEQUENCE [LARGE SCALE GENOMIC DNA]</scope>
    <source>
        <strain evidence="11">HA-2024</strain>
        <tissue evidence="11">Whole body</tissue>
    </source>
</reference>
<feature type="compositionally biased region" description="Low complexity" evidence="8">
    <location>
        <begin position="1434"/>
        <end position="1454"/>
    </location>
</feature>
<feature type="compositionally biased region" description="Polar residues" evidence="8">
    <location>
        <begin position="1924"/>
        <end position="1933"/>
    </location>
</feature>
<keyword evidence="6 9" id="KW-0472">Membrane</keyword>
<comment type="similarity">
    <text evidence="2">Belongs to the major facilitator superfamily. MFSD6 family.</text>
</comment>
<dbReference type="InterPro" id="IPR024989">
    <property type="entry name" value="MFS_assoc_dom"/>
</dbReference>
<dbReference type="GO" id="GO:0016020">
    <property type="term" value="C:membrane"/>
    <property type="evidence" value="ECO:0007669"/>
    <property type="project" value="UniProtKB-SubCell"/>
</dbReference>
<feature type="region of interest" description="Disordered" evidence="8">
    <location>
        <begin position="122"/>
        <end position="878"/>
    </location>
</feature>
<evidence type="ECO:0000256" key="1">
    <source>
        <dbReference type="ARBA" id="ARBA00004141"/>
    </source>
</evidence>
<dbReference type="CDD" id="cd05509">
    <property type="entry name" value="Bromo_gcn5_like"/>
    <property type="match status" value="1"/>
</dbReference>
<feature type="compositionally biased region" description="Polar residues" evidence="8">
    <location>
        <begin position="1990"/>
        <end position="2012"/>
    </location>
</feature>
<evidence type="ECO:0000259" key="10">
    <source>
        <dbReference type="PROSITE" id="PS50014"/>
    </source>
</evidence>
<feature type="compositionally biased region" description="Pro residues" evidence="8">
    <location>
        <begin position="809"/>
        <end position="818"/>
    </location>
</feature>
<feature type="compositionally biased region" description="Pro residues" evidence="8">
    <location>
        <begin position="1000"/>
        <end position="1040"/>
    </location>
</feature>
<feature type="region of interest" description="Disordered" evidence="8">
    <location>
        <begin position="927"/>
        <end position="1093"/>
    </location>
</feature>
<protein>
    <recommendedName>
        <fullName evidence="10">Bromo domain-containing protein</fullName>
    </recommendedName>
</protein>
<dbReference type="Gene3D" id="1.20.1250.20">
    <property type="entry name" value="MFS general substrate transporter like domains"/>
    <property type="match status" value="3"/>
</dbReference>
<feature type="compositionally biased region" description="Low complexity" evidence="8">
    <location>
        <begin position="697"/>
        <end position="717"/>
    </location>
</feature>
<proteinExistence type="inferred from homology"/>
<feature type="compositionally biased region" description="Basic and acidic residues" evidence="8">
    <location>
        <begin position="296"/>
        <end position="317"/>
    </location>
</feature>
<feature type="transmembrane region" description="Helical" evidence="9">
    <location>
        <begin position="2438"/>
        <end position="2455"/>
    </location>
</feature>
<dbReference type="InterPro" id="IPR036427">
    <property type="entry name" value="Bromodomain-like_sf"/>
</dbReference>
<evidence type="ECO:0000313" key="12">
    <source>
        <dbReference type="Proteomes" id="UP001562425"/>
    </source>
</evidence>
<feature type="compositionally biased region" description="Basic residues" evidence="8">
    <location>
        <begin position="515"/>
        <end position="531"/>
    </location>
</feature>
<dbReference type="CDD" id="cd17335">
    <property type="entry name" value="MFS_MFSD6"/>
    <property type="match status" value="1"/>
</dbReference>
<keyword evidence="4 9" id="KW-1133">Transmembrane helix</keyword>
<keyword evidence="3 9" id="KW-0812">Transmembrane</keyword>
<feature type="compositionally biased region" description="Low complexity" evidence="8">
    <location>
        <begin position="590"/>
        <end position="602"/>
    </location>
</feature>
<keyword evidence="5 7" id="KW-0103">Bromodomain</keyword>
<feature type="compositionally biased region" description="Pro residues" evidence="8">
    <location>
        <begin position="963"/>
        <end position="976"/>
    </location>
</feature>
<feature type="region of interest" description="Disordered" evidence="8">
    <location>
        <begin position="1665"/>
        <end position="1712"/>
    </location>
</feature>
<evidence type="ECO:0000256" key="8">
    <source>
        <dbReference type="SAM" id="MobiDB-lite"/>
    </source>
</evidence>
<feature type="transmembrane region" description="Helical" evidence="9">
    <location>
        <begin position="2591"/>
        <end position="2611"/>
    </location>
</feature>
<feature type="compositionally biased region" description="Low complexity" evidence="8">
    <location>
        <begin position="1561"/>
        <end position="1592"/>
    </location>
</feature>
<dbReference type="InterPro" id="IPR036259">
    <property type="entry name" value="MFS_trans_sf"/>
</dbReference>
<dbReference type="SUPFAM" id="SSF47370">
    <property type="entry name" value="Bromodomain"/>
    <property type="match status" value="1"/>
</dbReference>
<evidence type="ECO:0000256" key="5">
    <source>
        <dbReference type="ARBA" id="ARBA00023117"/>
    </source>
</evidence>
<evidence type="ECO:0000256" key="2">
    <source>
        <dbReference type="ARBA" id="ARBA00005241"/>
    </source>
</evidence>
<feature type="compositionally biased region" description="Polar residues" evidence="8">
    <location>
        <begin position="1593"/>
        <end position="1631"/>
    </location>
</feature>
<feature type="compositionally biased region" description="Basic residues" evidence="8">
    <location>
        <begin position="490"/>
        <end position="506"/>
    </location>
</feature>
<keyword evidence="12" id="KW-1185">Reference proteome</keyword>
<dbReference type="PANTHER" id="PTHR16172">
    <property type="entry name" value="MAJOR FACILITATOR SUPERFAMILY DOMAIN-CONTAINING PROTEIN 6-LIKE"/>
    <property type="match status" value="1"/>
</dbReference>
<evidence type="ECO:0000256" key="3">
    <source>
        <dbReference type="ARBA" id="ARBA00022692"/>
    </source>
</evidence>
<feature type="domain" description="Bromo" evidence="10">
    <location>
        <begin position="9"/>
        <end position="79"/>
    </location>
</feature>
<evidence type="ECO:0000256" key="4">
    <source>
        <dbReference type="ARBA" id="ARBA00022989"/>
    </source>
</evidence>
<dbReference type="Gene3D" id="1.20.920.10">
    <property type="entry name" value="Bromodomain-like"/>
    <property type="match status" value="1"/>
</dbReference>
<feature type="compositionally biased region" description="Acidic residues" evidence="8">
    <location>
        <begin position="791"/>
        <end position="801"/>
    </location>
</feature>
<feature type="compositionally biased region" description="Polar residues" evidence="8">
    <location>
        <begin position="1405"/>
        <end position="1427"/>
    </location>
</feature>
<organism evidence="11 12">
    <name type="scientific">Culex pipiens pipiens</name>
    <name type="common">Northern house mosquito</name>
    <dbReference type="NCBI Taxonomy" id="38569"/>
    <lineage>
        <taxon>Eukaryota</taxon>
        <taxon>Metazoa</taxon>
        <taxon>Ecdysozoa</taxon>
        <taxon>Arthropoda</taxon>
        <taxon>Hexapoda</taxon>
        <taxon>Insecta</taxon>
        <taxon>Pterygota</taxon>
        <taxon>Neoptera</taxon>
        <taxon>Endopterygota</taxon>
        <taxon>Diptera</taxon>
        <taxon>Nematocera</taxon>
        <taxon>Culicoidea</taxon>
        <taxon>Culicidae</taxon>
        <taxon>Culicinae</taxon>
        <taxon>Culicini</taxon>
        <taxon>Culex</taxon>
        <taxon>Culex</taxon>
    </lineage>
</organism>
<feature type="compositionally biased region" description="Basic and acidic residues" evidence="8">
    <location>
        <begin position="460"/>
        <end position="474"/>
    </location>
</feature>
<dbReference type="InterPro" id="IPR001487">
    <property type="entry name" value="Bromodomain"/>
</dbReference>
<dbReference type="SUPFAM" id="SSF103473">
    <property type="entry name" value="MFS general substrate transporter"/>
    <property type="match status" value="1"/>
</dbReference>
<feature type="transmembrane region" description="Helical" evidence="9">
    <location>
        <begin position="2559"/>
        <end position="2579"/>
    </location>
</feature>
<feature type="region of interest" description="Disordered" evidence="8">
    <location>
        <begin position="1899"/>
        <end position="2012"/>
    </location>
</feature>
<feature type="transmembrane region" description="Helical" evidence="9">
    <location>
        <begin position="2467"/>
        <end position="2484"/>
    </location>
</feature>
<feature type="transmembrane region" description="Helical" evidence="9">
    <location>
        <begin position="2181"/>
        <end position="2205"/>
    </location>
</feature>
<feature type="compositionally biased region" description="Low complexity" evidence="8">
    <location>
        <begin position="1288"/>
        <end position="1301"/>
    </location>
</feature>
<feature type="compositionally biased region" description="Gly residues" evidence="8">
    <location>
        <begin position="856"/>
        <end position="867"/>
    </location>
</feature>
<dbReference type="Proteomes" id="UP001562425">
    <property type="component" value="Unassembled WGS sequence"/>
</dbReference>
<sequence length="2733" mass="296708">MHKVLEYIKNHDDAWPFMDPVDEDIAPRYYSIIRRPMDLQKMEEKLDNGEYLTFADFRNDFKLIVNNCRLYNGQANEYTEMVNNLQIAFEKATKRHFDSNSSDEEQQTLEYPIFKEKPAAAAAMISSSSGGGKSLDDDSTAKKDSGSKKNQKSSSSKKDSKVKDRKSGGKTSEISDEGKPKSSSEKGSAKKSGKSSEPEATKSAGGNKNSKSLKRKRKEKDKVGKGGSSKKFKRNDDSSDGEEDELSAEDEEDEEEDDTRKSDREEVVSEGEDVRRSPSPVVYEGKKKSAAKAKKREAEKVKEKSKSGKVKREEKKSSNKRGRKKSRSRSPPRSRTPSPSPAASRSSTPLKKAVAGTPVKGRNKKLDSSSVSSLNSSQATPVKKRGKKQQQKELPPSEDELDVTEEEVPTPVKKRGKKQPELVPSEDELDVTEEDLRPAPTAPEEEEDRETDLSNFADIDDIRVKDEEVRKDSDGGGSVENAPSKGEGKKGKKNKKSSQKSGKSKGKSKDEEKVKKSKSKSKSGKSKKSKSKSFETSSIVSSSEDEPLVEPPKEKKKHHKEKEIKSASKKQPKDFSKYTTLPRGDRSRSRSFSRSPSPAAPSIHEERGYSSMSERSVNFDDDEKPAVPARPITPDIIDKYDLIKQRRRNQTASVPPTASTTPSSSTSSEKPAKQKSKSSDAAGGGGSSRKKQKHNQSTSSSASTDAAPSTPSTATKPAKVKEEKSSSKGAKESSGKSKKKRNRSVEASPPATPVADRSRSPVWTVPEVPAEKTRPSYKDEKVEPDKKADPSDEYDFVDDSPTEAVTPKIPSPVPSPVEKPPKPPKTKSESQKKPSQKSGKANATKPPSAPANKQSKGGGATSAGAAGGANMEALELETEQTLKDINKWLENTPRFSEYSSASNSPSRYIMDDLDAVTAKIDAADFRKPITLAQIPPEEADKPPIILSPRANDPPPLTAALSSAPPPVATPKEPPVVKPAKQPKDHEATPNINNNTSSAPIPAPQPPKPQSTPAPTPPAVPTTTAPPPSERPPLGPPPIIPPHSQKKEPKEPKRKSLKEKLSQLGKQKRDTVHRTIDRLQPGKSKGNLLSSIQNLNKPEELFPLGAGAAGPGGLGPSKVKEVKNSLIVKTDESKPKLSLGTVLITEGFGLGQQHAFADEKKEGGEEAPGKVSVDEKKFGETEQAALNSSKDSDDGAAAKLLVLEDMKAAKAELAKTDPGKVVESPEKVIKAIAKSDKPSATPNLSAWFKAFGAPKKPKKSDDGEEGGSKNSPEGEGKGGENTSPSDSGLNVPLVPSLESPSYPSLPPAPRQRKASTGSTVSERSSYSQDPDSPRIGIDERIGVYPAPYPSPMGASPVMTSPRMDETQKSPYPLNGAIKVGFYQDTTTKSSPEKSCSPRELPPSPYPQYSQHLYTANSGMAGGNTNVYGNNYAYGATTPNAPTAPTAPSTANTTDTFKNYDQYKQPASQESDYNSSMSPSTNPNSPYHNQASSPYQQQPNSPYQQPQNQNFAQQQQQSSIASPASSGPLSPYSNASLAPQSSVQQSPAQSVSGHSPFNPSPTSPYQTPQHQSQQNQPQQPTQAQKPAPTPQSKPNTPIHQSPNSPFSQSNHSSPYSQQDPNSPYSQGQLSPFQPMSPKPPTVPAAAATTNNSLKLAPPIITPQQAAAAAGVTLPDSPVNTLSQTSPHQNTGSQLQQPQQPSPQQQQQQQLNAHSGWNQQQTTYAQYASSATSSVDGGSTLGTNLPAPAHMHHHPQQQLAAPQTQQQQQQIKPQLMDASNNPYTSNYGRQAYEQQQHVGQPDKGVKVPELINLGYNSGSNESSASSKSQQLQQQQQQQQQEMPMNMGNKVAAAVDVAKEQATKQQQMFELMGSMAYGNPMDISISKSKAFDMFNRAATMTFPRGFPSGQPQDVGKMGYGGGSVSGYDQQQMVPNTNKAHDMSGSNPYGVPQHHQQPQQQAHQTKVNQSAAASSSGPYDQRSSVQQQQQQHHQAPSQANMDLNTGYKSFGGTPSSTLMDPALRNLASLSSLYQPEASYYDKNMPPAAHSMFKSSGGVVPSSASSTSALQQIFNNSMATTMAYNAAAASRDQQGAAAYGGNYHHQPQQKAPLNVPSVQPPAPPVEKPKEVARRNKIRKSSEGENKTNMGKVEVDKKLLPMKAHYFLFNAGTAPVVPFMPTLIIQLGFSPVIVGTVYSVLPLVGMLVKPLFGLIADRFQRQKLLFLLFQILSAVPFFLIMFIPAIPQESTVSFHCHGGTSNLRYCPQNGTTLDSCLTDRIVNVETNNATIRCELECQTEHWMWDTICKYWKVEKFCDHSNIPSNGQLELTGLVPTNQIELQQDCLWFVLSGAEMDGDRVPLYCPVNTTDFRTNCQVKCDNQIITEAITHSKIDDSEAKGLYQFWLLFLLLILSWAGMAVVVSVGDAICFDMLGDRPHLYGNQRLWGSVGWGTISLVAGYLVDHFSYGKATKDYTVVFYMTIVIIGVDILVSSKLKHTQTRLSTNIVKDVGKIFVSSRIVIYFCWCILVGLGTAMIWNFLFLHLEDLAARQQGCDHTAWIKTLEGIVMSIQCFGGELPFFFLSGWILRKIGHINAMSLVLLGFGVRFLLYSLLVDPWWVIPIEFMNGITFGLFYATMASYASIVAPPGTEATMQGLVGAVFEGIGVSCGSLLAGNLFNQVGGSQTFRWFGVAALVLFAVHVVIQWVVDRFAVRDVRAGYTSPGDALDQLDDDEPIVHGRT</sequence>
<comment type="subcellular location">
    <subcellularLocation>
        <location evidence="1">Membrane</location>
        <topology evidence="1">Multi-pass membrane protein</topology>
    </subcellularLocation>
</comment>
<feature type="compositionally biased region" description="Basic and acidic residues" evidence="8">
    <location>
        <begin position="156"/>
        <end position="167"/>
    </location>
</feature>
<feature type="transmembrane region" description="Helical" evidence="9">
    <location>
        <begin position="2512"/>
        <end position="2533"/>
    </location>
</feature>
<feature type="region of interest" description="Disordered" evidence="8">
    <location>
        <begin position="1157"/>
        <end position="1194"/>
    </location>
</feature>
<feature type="region of interest" description="Disordered" evidence="8">
    <location>
        <begin position="1809"/>
        <end position="1840"/>
    </location>
</feature>
<feature type="compositionally biased region" description="Polar residues" evidence="8">
    <location>
        <begin position="1313"/>
        <end position="1329"/>
    </location>
</feature>
<dbReference type="PROSITE" id="PS50014">
    <property type="entry name" value="BROMODOMAIN_2"/>
    <property type="match status" value="1"/>
</dbReference>
<evidence type="ECO:0000256" key="9">
    <source>
        <dbReference type="SAM" id="Phobius"/>
    </source>
</evidence>